<dbReference type="InterPro" id="IPR050745">
    <property type="entry name" value="Multifunctional_regulatory"/>
</dbReference>
<dbReference type="PANTHER" id="PTHR24189:SF50">
    <property type="entry name" value="ANKYRIN REPEAT AND SOCS BOX PROTEIN 2"/>
    <property type="match status" value="1"/>
</dbReference>
<feature type="repeat" description="ANK" evidence="3">
    <location>
        <begin position="516"/>
        <end position="548"/>
    </location>
</feature>
<dbReference type="InterPro" id="IPR002110">
    <property type="entry name" value="Ankyrin_rpt"/>
</dbReference>
<dbReference type="Gene3D" id="1.25.40.20">
    <property type="entry name" value="Ankyrin repeat-containing domain"/>
    <property type="match status" value="3"/>
</dbReference>
<evidence type="ECO:0000313" key="5">
    <source>
        <dbReference type="Proteomes" id="UP001055460"/>
    </source>
</evidence>
<evidence type="ECO:0000256" key="2">
    <source>
        <dbReference type="ARBA" id="ARBA00023043"/>
    </source>
</evidence>
<organism evidence="4 5">
    <name type="scientific">Ensifer adhaerens</name>
    <name type="common">Sinorhizobium morelense</name>
    <dbReference type="NCBI Taxonomy" id="106592"/>
    <lineage>
        <taxon>Bacteria</taxon>
        <taxon>Pseudomonadati</taxon>
        <taxon>Pseudomonadota</taxon>
        <taxon>Alphaproteobacteria</taxon>
        <taxon>Hyphomicrobiales</taxon>
        <taxon>Rhizobiaceae</taxon>
        <taxon>Sinorhizobium/Ensifer group</taxon>
        <taxon>Ensifer</taxon>
    </lineage>
</organism>
<dbReference type="PRINTS" id="PR01415">
    <property type="entry name" value="ANKYRIN"/>
</dbReference>
<dbReference type="AlphaFoldDB" id="A0A9Q8YAY8"/>
<dbReference type="Pfam" id="PF12796">
    <property type="entry name" value="Ank_2"/>
    <property type="match status" value="1"/>
</dbReference>
<dbReference type="PROSITE" id="PS50088">
    <property type="entry name" value="ANK_REPEAT"/>
    <property type="match status" value="2"/>
</dbReference>
<proteinExistence type="predicted"/>
<gene>
    <name evidence="4" type="ORF">NE863_08300</name>
</gene>
<dbReference type="PANTHER" id="PTHR24189">
    <property type="entry name" value="MYOTROPHIN"/>
    <property type="match status" value="1"/>
</dbReference>
<evidence type="ECO:0000313" key="4">
    <source>
        <dbReference type="EMBL" id="USJ24951.1"/>
    </source>
</evidence>
<evidence type="ECO:0000256" key="3">
    <source>
        <dbReference type="PROSITE-ProRule" id="PRU00023"/>
    </source>
</evidence>
<dbReference type="SMART" id="SM00248">
    <property type="entry name" value="ANK"/>
    <property type="match status" value="8"/>
</dbReference>
<keyword evidence="2 3" id="KW-0040">ANK repeat</keyword>
<name>A0A9Q8YAY8_ENSAD</name>
<keyword evidence="1" id="KW-0677">Repeat</keyword>
<accession>A0A9Q8YAY8</accession>
<dbReference type="InterPro" id="IPR036770">
    <property type="entry name" value="Ankyrin_rpt-contain_sf"/>
</dbReference>
<evidence type="ECO:0000256" key="1">
    <source>
        <dbReference type="ARBA" id="ARBA00022737"/>
    </source>
</evidence>
<reference evidence="4" key="1">
    <citation type="submission" date="2022-06" db="EMBL/GenBank/DDBJ databases">
        <title>Physiological and biochemical characterization and genomic elucidation of a strain of the genus Ensifer adhaerens M8 that combines arsenic oxidation and chromium reduction.</title>
        <authorList>
            <person name="Li X."/>
            <person name="Yu c."/>
        </authorList>
    </citation>
    <scope>NUCLEOTIDE SEQUENCE</scope>
    <source>
        <strain evidence="4">M8</strain>
    </source>
</reference>
<dbReference type="EMBL" id="CP098807">
    <property type="protein sequence ID" value="USJ24951.1"/>
    <property type="molecule type" value="Genomic_DNA"/>
</dbReference>
<dbReference type="Proteomes" id="UP001055460">
    <property type="component" value="Chromosome"/>
</dbReference>
<feature type="repeat" description="ANK" evidence="3">
    <location>
        <begin position="414"/>
        <end position="446"/>
    </location>
</feature>
<dbReference type="RefSeq" id="WP_090293898.1">
    <property type="nucleotide sequence ID" value="NZ_CP098807.1"/>
</dbReference>
<sequence>MITRDLSANITLDTIRKQAKAFLKAVKAGDASARQRALPYFSEPTAMGLQDAQLVLAREFGFASWTRLKRHLEKAETGTPSTEQVANRFLALATVSYFGDVAADPERFAQALDLLKDHPEIAGDNIHVAAALGDAAAIDRFLDRDPKLAEKRGGPFDWEPLLYAAYARVPGSSSLPAGARLIARGADPNVYWLDDGQYRFTALTGVFGEGEAGPERQPPHPDCLAFARLLLNAGARANDSQALYNRMFEPDNSCLQLLLDHGLNADDRNNWLVRNDGGLVENGERVFDYQLAWALEKRISDRVRLLVAHGADVNRPIKGRTPYQWAELGGDPALAQYLVSRGATEAPLEDVDRLARAVGEVKADEARELVDRDPTLVARTQAAHPAILHEAAGEDRHDAVALMLSLGFDVNRMTSRTPLHEAALHGHVAMARRLLDHGADALARDPYHHAPPIGWAKYNGKDAMVTFLKDQPLDIFAAASFGVAARLADILDRQPDLIETPFGTFRGRGRPEPQYDWMTPLAFAVINGQAGTVRLLLERGANARVRDGAAGPSIRDLALEQGNAEIVALLRASAAAPQ</sequence>
<protein>
    <submittedName>
        <fullName evidence="4">Ankyrin repeat domain-containing protein</fullName>
    </submittedName>
</protein>
<dbReference type="PROSITE" id="PS50297">
    <property type="entry name" value="ANK_REP_REGION"/>
    <property type="match status" value="2"/>
</dbReference>
<dbReference type="Pfam" id="PF00023">
    <property type="entry name" value="Ank"/>
    <property type="match status" value="1"/>
</dbReference>
<dbReference type="SUPFAM" id="SSF48403">
    <property type="entry name" value="Ankyrin repeat"/>
    <property type="match status" value="2"/>
</dbReference>